<dbReference type="OrthoDB" id="2692326at2759"/>
<dbReference type="Gene3D" id="3.80.10.10">
    <property type="entry name" value="Ribonuclease Inhibitor"/>
    <property type="match status" value="1"/>
</dbReference>
<organism evidence="1 2">
    <name type="scientific">Coniophora puteana (strain RWD-64-598)</name>
    <name type="common">Brown rot fungus</name>
    <dbReference type="NCBI Taxonomy" id="741705"/>
    <lineage>
        <taxon>Eukaryota</taxon>
        <taxon>Fungi</taxon>
        <taxon>Dikarya</taxon>
        <taxon>Basidiomycota</taxon>
        <taxon>Agaricomycotina</taxon>
        <taxon>Agaricomycetes</taxon>
        <taxon>Agaricomycetidae</taxon>
        <taxon>Boletales</taxon>
        <taxon>Coniophorineae</taxon>
        <taxon>Coniophoraceae</taxon>
        <taxon>Coniophora</taxon>
    </lineage>
</organism>
<name>A0A5M3M8T2_CONPW</name>
<comment type="caution">
    <text evidence="1">The sequence shown here is derived from an EMBL/GenBank/DDBJ whole genome shotgun (WGS) entry which is preliminary data.</text>
</comment>
<protein>
    <submittedName>
        <fullName evidence="1">Uncharacterized protein</fullName>
    </submittedName>
</protein>
<evidence type="ECO:0000313" key="1">
    <source>
        <dbReference type="EMBL" id="EIW75200.1"/>
    </source>
</evidence>
<dbReference type="GeneID" id="19204073"/>
<dbReference type="Proteomes" id="UP000053558">
    <property type="component" value="Unassembled WGS sequence"/>
</dbReference>
<gene>
    <name evidence="1" type="ORF">CONPUDRAFT_159332</name>
</gene>
<dbReference type="InterPro" id="IPR032675">
    <property type="entry name" value="LRR_dom_sf"/>
</dbReference>
<dbReference type="AlphaFoldDB" id="A0A5M3M8T2"/>
<accession>A0A5M3M8T2</accession>
<dbReference type="KEGG" id="cput:CONPUDRAFT_159332"/>
<keyword evidence="2" id="KW-1185">Reference proteome</keyword>
<evidence type="ECO:0000313" key="2">
    <source>
        <dbReference type="Proteomes" id="UP000053558"/>
    </source>
</evidence>
<dbReference type="RefSeq" id="XP_007774619.1">
    <property type="nucleotide sequence ID" value="XM_007776429.1"/>
</dbReference>
<sequence length="553" mass="62240">MTTLNQKKVQHPAVEIEDEGLEVLTILHEDASGTKDTTRSRICDLPSELLARIMLTCMFLDFGSQDSQLILLTHVCWYWRSVALSYPHLWSYFGVDKSSNPDRKMVFLERSKSALLNINVNFSSLLAMDASLIKAIVRAIRQTSRLRCLELRVAEIDLFEGLLADPAPYLQDLKLVYQPEDHDAIWTRRIDCELFGRETPALRKLSLYGCTLIWGSMIFSGLTRLEIEHLFDDFQISTSEFLDTLNCCAPTLEVLKLTGCLAHATASSPLWTTYREAVKLPRLDYLHLDELYFSDFSHYLSCLDLPPTAHISVSHVDEHNPELDIPAAGSMLPERLFSPSDPYAGPSCYLRLLFIKGKKGLFGLTLCNKDVHVGKAPWYRYEPERERRLPLSASFRWPVDEDAGLSAYSRNLHKSLPLSDVHTLRLDGDYVPTERSFWEGLFLNATNVHHLFLGSALREGHLVSVLDALTPQAEESSEAGGVILLPRLAHLHISTRRVANVESQHVVDVLNARAHAGANVEIVTVQKSSKPRLKAYAVSIGATMVVDLYSRGQ</sequence>
<reference evidence="2" key="1">
    <citation type="journal article" date="2012" name="Science">
        <title>The Paleozoic origin of enzymatic lignin decomposition reconstructed from 31 fungal genomes.</title>
        <authorList>
            <person name="Floudas D."/>
            <person name="Binder M."/>
            <person name="Riley R."/>
            <person name="Barry K."/>
            <person name="Blanchette R.A."/>
            <person name="Henrissat B."/>
            <person name="Martinez A.T."/>
            <person name="Otillar R."/>
            <person name="Spatafora J.W."/>
            <person name="Yadav J.S."/>
            <person name="Aerts A."/>
            <person name="Benoit I."/>
            <person name="Boyd A."/>
            <person name="Carlson A."/>
            <person name="Copeland A."/>
            <person name="Coutinho P.M."/>
            <person name="de Vries R.P."/>
            <person name="Ferreira P."/>
            <person name="Findley K."/>
            <person name="Foster B."/>
            <person name="Gaskell J."/>
            <person name="Glotzer D."/>
            <person name="Gorecki P."/>
            <person name="Heitman J."/>
            <person name="Hesse C."/>
            <person name="Hori C."/>
            <person name="Igarashi K."/>
            <person name="Jurgens J.A."/>
            <person name="Kallen N."/>
            <person name="Kersten P."/>
            <person name="Kohler A."/>
            <person name="Kuees U."/>
            <person name="Kumar T.K.A."/>
            <person name="Kuo A."/>
            <person name="LaButti K."/>
            <person name="Larrondo L.F."/>
            <person name="Lindquist E."/>
            <person name="Ling A."/>
            <person name="Lombard V."/>
            <person name="Lucas S."/>
            <person name="Lundell T."/>
            <person name="Martin R."/>
            <person name="McLaughlin D.J."/>
            <person name="Morgenstern I."/>
            <person name="Morin E."/>
            <person name="Murat C."/>
            <person name="Nagy L.G."/>
            <person name="Nolan M."/>
            <person name="Ohm R.A."/>
            <person name="Patyshakuliyeva A."/>
            <person name="Rokas A."/>
            <person name="Ruiz-Duenas F.J."/>
            <person name="Sabat G."/>
            <person name="Salamov A."/>
            <person name="Samejima M."/>
            <person name="Schmutz J."/>
            <person name="Slot J.C."/>
            <person name="St John F."/>
            <person name="Stenlid J."/>
            <person name="Sun H."/>
            <person name="Sun S."/>
            <person name="Syed K."/>
            <person name="Tsang A."/>
            <person name="Wiebenga A."/>
            <person name="Young D."/>
            <person name="Pisabarro A."/>
            <person name="Eastwood D.C."/>
            <person name="Martin F."/>
            <person name="Cullen D."/>
            <person name="Grigoriev I.V."/>
            <person name="Hibbett D.S."/>
        </authorList>
    </citation>
    <scope>NUCLEOTIDE SEQUENCE [LARGE SCALE GENOMIC DNA]</scope>
    <source>
        <strain evidence="2">RWD-64-598 SS2</strain>
    </source>
</reference>
<dbReference type="SUPFAM" id="SSF52047">
    <property type="entry name" value="RNI-like"/>
    <property type="match status" value="1"/>
</dbReference>
<dbReference type="EMBL" id="JH711589">
    <property type="protein sequence ID" value="EIW75200.1"/>
    <property type="molecule type" value="Genomic_DNA"/>
</dbReference>
<proteinExistence type="predicted"/>